<evidence type="ECO:0000313" key="1">
    <source>
        <dbReference type="EMBL" id="EXB70697.1"/>
    </source>
</evidence>
<name>W9R578_9ROSA</name>
<evidence type="ECO:0000313" key="2">
    <source>
        <dbReference type="Proteomes" id="UP000030645"/>
    </source>
</evidence>
<dbReference type="AlphaFoldDB" id="W9R578"/>
<organism evidence="1 2">
    <name type="scientific">Morus notabilis</name>
    <dbReference type="NCBI Taxonomy" id="981085"/>
    <lineage>
        <taxon>Eukaryota</taxon>
        <taxon>Viridiplantae</taxon>
        <taxon>Streptophyta</taxon>
        <taxon>Embryophyta</taxon>
        <taxon>Tracheophyta</taxon>
        <taxon>Spermatophyta</taxon>
        <taxon>Magnoliopsida</taxon>
        <taxon>eudicotyledons</taxon>
        <taxon>Gunneridae</taxon>
        <taxon>Pentapetalae</taxon>
        <taxon>rosids</taxon>
        <taxon>fabids</taxon>
        <taxon>Rosales</taxon>
        <taxon>Moraceae</taxon>
        <taxon>Moreae</taxon>
        <taxon>Morus</taxon>
    </lineage>
</organism>
<proteinExistence type="predicted"/>
<sequence length="128" mass="14898">MLVYRIRENTNALYSFRSFWMKHIVNEITIPGSSPRKKQICHSPIIQREKRAVIITWIEGCSGRAILAPRNPLMRPVGYSIPITNEIERSGLHQRTTAHNTFSKLESLSFEFQHPKRKRRDSISPLTL</sequence>
<accession>W9R578</accession>
<gene>
    <name evidence="1" type="ORF">L484_023883</name>
</gene>
<dbReference type="Proteomes" id="UP000030645">
    <property type="component" value="Unassembled WGS sequence"/>
</dbReference>
<reference evidence="2" key="1">
    <citation type="submission" date="2013-01" db="EMBL/GenBank/DDBJ databases">
        <title>Draft Genome Sequence of a Mulberry Tree, Morus notabilis C.K. Schneid.</title>
        <authorList>
            <person name="He N."/>
            <person name="Zhao S."/>
        </authorList>
    </citation>
    <scope>NUCLEOTIDE SEQUENCE</scope>
</reference>
<keyword evidence="2" id="KW-1185">Reference proteome</keyword>
<protein>
    <submittedName>
        <fullName evidence="1">Uncharacterized protein</fullName>
    </submittedName>
</protein>
<dbReference type="EMBL" id="KE344611">
    <property type="protein sequence ID" value="EXB70697.1"/>
    <property type="molecule type" value="Genomic_DNA"/>
</dbReference>